<evidence type="ECO:0000313" key="8">
    <source>
        <dbReference type="Proteomes" id="UP000295518"/>
    </source>
</evidence>
<keyword evidence="2 5" id="KW-0805">Transcription regulation</keyword>
<keyword evidence="4 5" id="KW-0804">Transcription</keyword>
<dbReference type="SUPFAM" id="SSF46785">
    <property type="entry name" value="Winged helix' DNA-binding domain"/>
    <property type="match status" value="1"/>
</dbReference>
<evidence type="ECO:0000256" key="4">
    <source>
        <dbReference type="ARBA" id="ARBA00023163"/>
    </source>
</evidence>
<dbReference type="Proteomes" id="UP000295518">
    <property type="component" value="Unassembled WGS sequence"/>
</dbReference>
<evidence type="ECO:0000256" key="5">
    <source>
        <dbReference type="HAMAP-Rule" id="MF_00081"/>
    </source>
</evidence>
<dbReference type="InterPro" id="IPR002571">
    <property type="entry name" value="HrcA"/>
</dbReference>
<feature type="domain" description="Heat-inducible transcription repressor HrcA C-terminal" evidence="6">
    <location>
        <begin position="107"/>
        <end position="319"/>
    </location>
</feature>
<organism evidence="7 8">
    <name type="scientific">Mycoplasma testudineum</name>
    <dbReference type="NCBI Taxonomy" id="244584"/>
    <lineage>
        <taxon>Bacteria</taxon>
        <taxon>Bacillati</taxon>
        <taxon>Mycoplasmatota</taxon>
        <taxon>Mollicutes</taxon>
        <taxon>Mycoplasmataceae</taxon>
        <taxon>Mycoplasma</taxon>
    </lineage>
</organism>
<reference evidence="7 8" key="1">
    <citation type="submission" date="2019-03" db="EMBL/GenBank/DDBJ databases">
        <title>Genomic Encyclopedia of Archaeal and Bacterial Type Strains, Phase II (KMG-II): from individual species to whole genera.</title>
        <authorList>
            <person name="Goeker M."/>
        </authorList>
    </citation>
    <scope>NUCLEOTIDE SEQUENCE [LARGE SCALE GENOMIC DNA]</scope>
    <source>
        <strain evidence="7 8">ATCC 700618</strain>
    </source>
</reference>
<dbReference type="OrthoDB" id="9783139at2"/>
<dbReference type="PANTHER" id="PTHR34824">
    <property type="entry name" value="HEAT-INDUCIBLE TRANSCRIPTION REPRESSOR HRCA"/>
    <property type="match status" value="1"/>
</dbReference>
<dbReference type="InterPro" id="IPR036390">
    <property type="entry name" value="WH_DNA-bd_sf"/>
</dbReference>
<dbReference type="Gene3D" id="1.10.10.10">
    <property type="entry name" value="Winged helix-like DNA-binding domain superfamily/Winged helix DNA-binding domain"/>
    <property type="match status" value="1"/>
</dbReference>
<dbReference type="EMBL" id="SNWN01000010">
    <property type="protein sequence ID" value="TDO20522.1"/>
    <property type="molecule type" value="Genomic_DNA"/>
</dbReference>
<keyword evidence="1 5" id="KW-0678">Repressor</keyword>
<evidence type="ECO:0000256" key="3">
    <source>
        <dbReference type="ARBA" id="ARBA00023016"/>
    </source>
</evidence>
<dbReference type="PANTHER" id="PTHR34824:SF1">
    <property type="entry name" value="HEAT-INDUCIBLE TRANSCRIPTION REPRESSOR HRCA"/>
    <property type="match status" value="1"/>
</dbReference>
<sequence length="340" mass="38917">MKDIKLNERQLTIFMDIVRYFMSTGEALGSSRLLEISNLKVSPATVRNIMVELEKFNLIEKSHISAGRVPSKLGLQFYTHNLNYSEDKELRSRMEQIFSSRDLSNQQTLEIALKTISDSMGITLIASEKNLDLQLVSLQLIPVSTSSATVIILTSDGEVQSNIINLDQDKIIENISLKDLSIVIRIFNERLKGVKLKDIVSYAEAMLPILEESIHQKEAILRKIISKIFTQYSNRYTNKVYGRANLIKSDQLDKETVIEILEIIETRSIWEMIDNDDPDEKIKIDIRDNNTSFLATKIEHENGKKEISVVGDNRIDLAKTKWAFELLSELMSKYKNNNTD</sequence>
<dbReference type="PIRSF" id="PIRSF005485">
    <property type="entry name" value="HrcA"/>
    <property type="match status" value="1"/>
</dbReference>
<evidence type="ECO:0000313" key="7">
    <source>
        <dbReference type="EMBL" id="TDO20522.1"/>
    </source>
</evidence>
<comment type="function">
    <text evidence="5">Negative regulator of class I heat shock genes (grpE-dnaK-dnaJ and groELS operons). Prevents heat-shock induction of these operons.</text>
</comment>
<dbReference type="GO" id="GO:0045892">
    <property type="term" value="P:negative regulation of DNA-templated transcription"/>
    <property type="evidence" value="ECO:0007669"/>
    <property type="project" value="UniProtKB-UniRule"/>
</dbReference>
<dbReference type="InterPro" id="IPR021153">
    <property type="entry name" value="HrcA_C"/>
</dbReference>
<evidence type="ECO:0000256" key="1">
    <source>
        <dbReference type="ARBA" id="ARBA00022491"/>
    </source>
</evidence>
<comment type="similarity">
    <text evidence="5">Belongs to the HrcA family.</text>
</comment>
<keyword evidence="8" id="KW-1185">Reference proteome</keyword>
<dbReference type="Pfam" id="PF01628">
    <property type="entry name" value="HrcA"/>
    <property type="match status" value="1"/>
</dbReference>
<name>A0A4R6IEQ7_9MOLU</name>
<evidence type="ECO:0000259" key="6">
    <source>
        <dbReference type="Pfam" id="PF01628"/>
    </source>
</evidence>
<evidence type="ECO:0000256" key="2">
    <source>
        <dbReference type="ARBA" id="ARBA00023015"/>
    </source>
</evidence>
<protein>
    <recommendedName>
        <fullName evidence="5">Heat-inducible transcription repressor HrcA</fullName>
    </recommendedName>
</protein>
<keyword evidence="3 5" id="KW-0346">Stress response</keyword>
<dbReference type="HAMAP" id="MF_00081">
    <property type="entry name" value="HrcA"/>
    <property type="match status" value="1"/>
</dbReference>
<dbReference type="AlphaFoldDB" id="A0A4R6IEQ7"/>
<accession>A0A4R6IEQ7</accession>
<gene>
    <name evidence="5" type="primary">hrcA</name>
    <name evidence="7" type="ORF">EI74_0357</name>
</gene>
<dbReference type="SUPFAM" id="SSF55781">
    <property type="entry name" value="GAF domain-like"/>
    <property type="match status" value="1"/>
</dbReference>
<comment type="caution">
    <text evidence="7">The sequence shown here is derived from an EMBL/GenBank/DDBJ whole genome shotgun (WGS) entry which is preliminary data.</text>
</comment>
<dbReference type="RefSeq" id="WP_094254525.1">
    <property type="nucleotide sequence ID" value="NZ_NNCE01000002.1"/>
</dbReference>
<dbReference type="InterPro" id="IPR036388">
    <property type="entry name" value="WH-like_DNA-bd_sf"/>
</dbReference>
<dbReference type="GO" id="GO:0003677">
    <property type="term" value="F:DNA binding"/>
    <property type="evidence" value="ECO:0007669"/>
    <property type="project" value="InterPro"/>
</dbReference>
<proteinExistence type="inferred from homology"/>